<sequence>MDSRSPPASAQPPRPWRSSAHAQKALKHTLLVVLVMLLLSFVLAHNLLGPFSSFIKLPQGTALDQLTRTLYHFGAPARGGFPLVVLVELDQRSVERLSPQGYVFNRGQMARILTKLMEYRPRAVFLDFDLSQPTNEGGRYSAGDAQLLHTLRGISFPLLLPDPQVLGLPLAQVNPHLQPVAAQILYDSDGQARMIPRPRSGHPLPAALALYCAGAGLDETRCREIAGGSGEGKRIVFREVRRYGPTSEGAQLWPGLTVVGALELLEGTLARSPQTEGALFLVGRTFPLADDAHFTPVGPLQGIDIHTNALMTLATYRHFSEVLRLGPVLLVLAGLVFISLWLTYGLLDGVLQASRWRDLTKSLLETAVAGWFLFFAGVLVLQVYGQFLDYLFPILAFQLGMLAAKAFKGGKRNERTLKGEKP</sequence>
<reference evidence="3 4" key="1">
    <citation type="submission" date="2018-08" db="EMBL/GenBank/DDBJ databases">
        <title>Meiothermus granaticius genome AF-68 sequencing project.</title>
        <authorList>
            <person name="Da Costa M.S."/>
            <person name="Albuquerque L."/>
            <person name="Raposo P."/>
            <person name="Froufe H.J.C."/>
            <person name="Barroso C.S."/>
            <person name="Egas C."/>
        </authorList>
    </citation>
    <scope>NUCLEOTIDE SEQUENCE [LARGE SCALE GENOMIC DNA]</scope>
    <source>
        <strain evidence="3 4">AF-68</strain>
    </source>
</reference>
<protein>
    <submittedName>
        <fullName evidence="3">CHASE2 domain protein</fullName>
    </submittedName>
</protein>
<dbReference type="Pfam" id="PF05226">
    <property type="entry name" value="CHASE2"/>
    <property type="match status" value="1"/>
</dbReference>
<dbReference type="Proteomes" id="UP000266178">
    <property type="component" value="Unassembled WGS sequence"/>
</dbReference>
<feature type="transmembrane region" description="Helical" evidence="1">
    <location>
        <begin position="363"/>
        <end position="384"/>
    </location>
</feature>
<accession>A0A399F9E2</accession>
<dbReference type="RefSeq" id="WP_119358307.1">
    <property type="nucleotide sequence ID" value="NZ_BJXM01000005.1"/>
</dbReference>
<evidence type="ECO:0000313" key="3">
    <source>
        <dbReference type="EMBL" id="RIH91251.1"/>
    </source>
</evidence>
<dbReference type="AlphaFoldDB" id="A0A399F9E2"/>
<feature type="transmembrane region" description="Helical" evidence="1">
    <location>
        <begin position="390"/>
        <end position="407"/>
    </location>
</feature>
<dbReference type="InterPro" id="IPR007890">
    <property type="entry name" value="CHASE2"/>
</dbReference>
<gene>
    <name evidence="3" type="ORF">Mgrana_02868</name>
</gene>
<keyword evidence="1" id="KW-0812">Transmembrane</keyword>
<evidence type="ECO:0000259" key="2">
    <source>
        <dbReference type="SMART" id="SM01080"/>
    </source>
</evidence>
<keyword evidence="4" id="KW-1185">Reference proteome</keyword>
<feature type="domain" description="CHASE2" evidence="2">
    <location>
        <begin position="55"/>
        <end position="343"/>
    </location>
</feature>
<dbReference type="EMBL" id="QWLB01000051">
    <property type="protein sequence ID" value="RIH91251.1"/>
    <property type="molecule type" value="Genomic_DNA"/>
</dbReference>
<comment type="caution">
    <text evidence="3">The sequence shown here is derived from an EMBL/GenBank/DDBJ whole genome shotgun (WGS) entry which is preliminary data.</text>
</comment>
<evidence type="ECO:0000256" key="1">
    <source>
        <dbReference type="SAM" id="Phobius"/>
    </source>
</evidence>
<name>A0A399F9E2_9DEIN</name>
<dbReference type="OrthoDB" id="27305at2"/>
<organism evidence="3 4">
    <name type="scientific">Meiothermus granaticius NBRC 107808</name>
    <dbReference type="NCBI Taxonomy" id="1227551"/>
    <lineage>
        <taxon>Bacteria</taxon>
        <taxon>Thermotogati</taxon>
        <taxon>Deinococcota</taxon>
        <taxon>Deinococci</taxon>
        <taxon>Thermales</taxon>
        <taxon>Thermaceae</taxon>
        <taxon>Meiothermus</taxon>
    </lineage>
</organism>
<evidence type="ECO:0000313" key="4">
    <source>
        <dbReference type="Proteomes" id="UP000266178"/>
    </source>
</evidence>
<proteinExistence type="predicted"/>
<keyword evidence="1" id="KW-1133">Transmembrane helix</keyword>
<keyword evidence="1" id="KW-0472">Membrane</keyword>
<feature type="transmembrane region" description="Helical" evidence="1">
    <location>
        <begin position="328"/>
        <end position="351"/>
    </location>
</feature>
<dbReference type="SMART" id="SM01080">
    <property type="entry name" value="CHASE2"/>
    <property type="match status" value="1"/>
</dbReference>